<feature type="transmembrane region" description="Helical" evidence="1">
    <location>
        <begin position="298"/>
        <end position="317"/>
    </location>
</feature>
<accession>A0ABR7IH56</accession>
<dbReference type="Gene3D" id="3.30.70.270">
    <property type="match status" value="1"/>
</dbReference>
<feature type="domain" description="GGDEF" evidence="2">
    <location>
        <begin position="427"/>
        <end position="557"/>
    </location>
</feature>
<keyword evidence="1" id="KW-0812">Transmembrane</keyword>
<dbReference type="Pfam" id="PF00990">
    <property type="entry name" value="GGDEF"/>
    <property type="match status" value="1"/>
</dbReference>
<protein>
    <submittedName>
        <fullName evidence="3">GGDEF domain-containing protein</fullName>
    </submittedName>
</protein>
<keyword evidence="4" id="KW-1185">Reference proteome</keyword>
<feature type="transmembrane region" description="Helical" evidence="1">
    <location>
        <begin position="329"/>
        <end position="351"/>
    </location>
</feature>
<proteinExistence type="predicted"/>
<feature type="transmembrane region" description="Helical" evidence="1">
    <location>
        <begin position="357"/>
        <end position="379"/>
    </location>
</feature>
<evidence type="ECO:0000313" key="4">
    <source>
        <dbReference type="Proteomes" id="UP000649826"/>
    </source>
</evidence>
<name>A0ABR7IH56_9FIRM</name>
<dbReference type="InterPro" id="IPR043128">
    <property type="entry name" value="Rev_trsase/Diguanyl_cyclase"/>
</dbReference>
<keyword evidence="1" id="KW-1133">Transmembrane helix</keyword>
<dbReference type="PANTHER" id="PTHR45138:SF9">
    <property type="entry name" value="DIGUANYLATE CYCLASE DGCM-RELATED"/>
    <property type="match status" value="1"/>
</dbReference>
<feature type="transmembrane region" description="Helical" evidence="1">
    <location>
        <begin position="269"/>
        <end position="292"/>
    </location>
</feature>
<dbReference type="RefSeq" id="WP_186994649.1">
    <property type="nucleotide sequence ID" value="NZ_JACOQG010000007.1"/>
</dbReference>
<dbReference type="Proteomes" id="UP000649826">
    <property type="component" value="Unassembled WGS sequence"/>
</dbReference>
<evidence type="ECO:0000256" key="1">
    <source>
        <dbReference type="SAM" id="Phobius"/>
    </source>
</evidence>
<dbReference type="CDD" id="cd01949">
    <property type="entry name" value="GGDEF"/>
    <property type="match status" value="1"/>
</dbReference>
<feature type="transmembrane region" description="Helical" evidence="1">
    <location>
        <begin position="177"/>
        <end position="199"/>
    </location>
</feature>
<dbReference type="SUPFAM" id="SSF55073">
    <property type="entry name" value="Nucleotide cyclase"/>
    <property type="match status" value="1"/>
</dbReference>
<organism evidence="3 4">
    <name type="scientific">Blautia difficilis</name>
    <dbReference type="NCBI Taxonomy" id="2763027"/>
    <lineage>
        <taxon>Bacteria</taxon>
        <taxon>Bacillati</taxon>
        <taxon>Bacillota</taxon>
        <taxon>Clostridia</taxon>
        <taxon>Lachnospirales</taxon>
        <taxon>Lachnospiraceae</taxon>
        <taxon>Blautia</taxon>
    </lineage>
</organism>
<evidence type="ECO:0000259" key="2">
    <source>
        <dbReference type="PROSITE" id="PS50887"/>
    </source>
</evidence>
<dbReference type="EMBL" id="JACOQG010000007">
    <property type="protein sequence ID" value="MBC5779348.1"/>
    <property type="molecule type" value="Genomic_DNA"/>
</dbReference>
<dbReference type="SMART" id="SM00267">
    <property type="entry name" value="GGDEF"/>
    <property type="match status" value="1"/>
</dbReference>
<feature type="transmembrane region" description="Helical" evidence="1">
    <location>
        <begin position="238"/>
        <end position="257"/>
    </location>
</feature>
<dbReference type="PROSITE" id="PS50887">
    <property type="entry name" value="GGDEF"/>
    <property type="match status" value="1"/>
</dbReference>
<dbReference type="InterPro" id="IPR050469">
    <property type="entry name" value="Diguanylate_Cyclase"/>
</dbReference>
<comment type="caution">
    <text evidence="3">The sequence shown here is derived from an EMBL/GenBank/DDBJ whole genome shotgun (WGS) entry which is preliminary data.</text>
</comment>
<dbReference type="InterPro" id="IPR029787">
    <property type="entry name" value="Nucleotide_cyclase"/>
</dbReference>
<dbReference type="PANTHER" id="PTHR45138">
    <property type="entry name" value="REGULATORY COMPONENTS OF SENSORY TRANSDUCTION SYSTEM"/>
    <property type="match status" value="1"/>
</dbReference>
<dbReference type="InterPro" id="IPR000160">
    <property type="entry name" value="GGDEF_dom"/>
</dbReference>
<evidence type="ECO:0000313" key="3">
    <source>
        <dbReference type="EMBL" id="MBC5779348.1"/>
    </source>
</evidence>
<sequence length="557" mass="63361">MENKKKIYRRTELALVAIVLLVCTAILVIMCTDSKRQAMEGIRHMSSGWYYMENGQKNMVTFPAKIIAREGENLVLYNDGITAEDAGSIVTTEGAQYNPVIRMNDQIIYQYNDSSFRRNTQMKAKLNCDGVIPANTRGGTLTLTYSSPDRGYFEISGIYMGTGSAVTMYHVVESMPAFIVAVCFILLGIIAVLIAGYLSCRQMPDARFLDVALFLFMCGIWLVTDSSLIQTYSSNADIISVVSFYTFMLLAVPMLHFAQRIGNMKKYRILELGIYLFYFNAGIQGILNYFGIFEFVDMLFFTHILLVIWVFVSAFLLCKEYRENPGRELKMVATAYGVVSASGILALLLYWMLEISYYDVIFEIGILVFLVIVIADTVINMAGNVRYLMEQQTYERLSSEDWMTGMPNRAPFENMLTEIQNQASRYQDILLIFMDINHLRRVNEESGRAAGDELIITMARCIMEIFGTQGKCYRIGGDEFAVIVFNPEKDAELFLAEMDREIYSFNKNSRHRLTVARGYSLIRDEDGNLKTISEWKYEADEALYQNKRKGGRTGGSL</sequence>
<gene>
    <name evidence="3" type="ORF">H8Z82_06690</name>
</gene>
<dbReference type="NCBIfam" id="TIGR00254">
    <property type="entry name" value="GGDEF"/>
    <property type="match status" value="1"/>
</dbReference>
<keyword evidence="1" id="KW-0472">Membrane</keyword>
<reference evidence="3 4" key="1">
    <citation type="submission" date="2020-08" db="EMBL/GenBank/DDBJ databases">
        <title>Genome public.</title>
        <authorList>
            <person name="Liu C."/>
            <person name="Sun Q."/>
        </authorList>
    </citation>
    <scope>NUCLEOTIDE SEQUENCE [LARGE SCALE GENOMIC DNA]</scope>
    <source>
        <strain evidence="3 4">M29</strain>
    </source>
</reference>
<feature type="transmembrane region" description="Helical" evidence="1">
    <location>
        <begin position="211"/>
        <end position="232"/>
    </location>
</feature>
<feature type="transmembrane region" description="Helical" evidence="1">
    <location>
        <begin position="12"/>
        <end position="30"/>
    </location>
</feature>